<feature type="signal peptide" evidence="1">
    <location>
        <begin position="1"/>
        <end position="22"/>
    </location>
</feature>
<keyword evidence="1" id="KW-0732">Signal</keyword>
<gene>
    <name evidence="2" type="ORF">GLAREA_12111</name>
</gene>
<reference evidence="2 3" key="1">
    <citation type="journal article" date="2013" name="BMC Genomics">
        <title>Genomics-driven discovery of the pneumocandin biosynthetic gene cluster in the fungus Glarea lozoyensis.</title>
        <authorList>
            <person name="Chen L."/>
            <person name="Yue Q."/>
            <person name="Zhang X."/>
            <person name="Xiang M."/>
            <person name="Wang C."/>
            <person name="Li S."/>
            <person name="Che Y."/>
            <person name="Ortiz-Lopez F.J."/>
            <person name="Bills G.F."/>
            <person name="Liu X."/>
            <person name="An Z."/>
        </authorList>
    </citation>
    <scope>NUCLEOTIDE SEQUENCE [LARGE SCALE GENOMIC DNA]</scope>
    <source>
        <strain evidence="3">ATCC 20868 / MF5171</strain>
    </source>
</reference>
<name>S3D4I8_GLAL2</name>
<dbReference type="GO" id="GO:0006508">
    <property type="term" value="P:proteolysis"/>
    <property type="evidence" value="ECO:0007669"/>
    <property type="project" value="InterPro"/>
</dbReference>
<dbReference type="GO" id="GO:0070007">
    <property type="term" value="F:glutamic-type endopeptidase activity"/>
    <property type="evidence" value="ECO:0007669"/>
    <property type="project" value="InterPro"/>
</dbReference>
<dbReference type="EMBL" id="KE145360">
    <property type="protein sequence ID" value="EPE32029.1"/>
    <property type="molecule type" value="Genomic_DNA"/>
</dbReference>
<dbReference type="GeneID" id="19471152"/>
<dbReference type="InterPro" id="IPR000250">
    <property type="entry name" value="Peptidase_G1"/>
</dbReference>
<dbReference type="Proteomes" id="UP000016922">
    <property type="component" value="Unassembled WGS sequence"/>
</dbReference>
<feature type="chain" id="PRO_5004508019" evidence="1">
    <location>
        <begin position="23"/>
        <end position="320"/>
    </location>
</feature>
<protein>
    <submittedName>
        <fullName evidence="2">Uncharacterized protein</fullName>
    </submittedName>
</protein>
<evidence type="ECO:0000313" key="2">
    <source>
        <dbReference type="EMBL" id="EPE32029.1"/>
    </source>
</evidence>
<proteinExistence type="predicted"/>
<keyword evidence="3" id="KW-1185">Reference proteome</keyword>
<evidence type="ECO:0000256" key="1">
    <source>
        <dbReference type="SAM" id="SignalP"/>
    </source>
</evidence>
<dbReference type="AlphaFoldDB" id="S3D4I8"/>
<sequence length="320" mass="35483">MNLIFDIKLSLTITLLTSIIIASQLHPSEKSPRNLHIGGPSVLSIVQTKPHFPRLKRYLPLVPDETTTYLANKKVDALQLITSSFAAAQEYPLSSPSVMRNLTSVSAIFSVSEIHYNFSSRTPDGVFVQDISVSIDKGLLSWRCGINYRLQRVEGKTQTGLGAVSAGDFEGGKFVSREDFAVNAGQTVMASINSQQSSNQTVTNCYLKNMDSNQQYNSTSRLTESSESYQSPILWDHIHWGVIQQATPGLPTPTFQNISFWDLKSGTDNGMMTSPRNRTDIVSTFKERPQIGLVDDNATAFHVYWQENTFTTGIKTTNTT</sequence>
<dbReference type="Pfam" id="PF01828">
    <property type="entry name" value="Peptidase_A4"/>
    <property type="match status" value="1"/>
</dbReference>
<organism evidence="2 3">
    <name type="scientific">Glarea lozoyensis (strain ATCC 20868 / MF5171)</name>
    <dbReference type="NCBI Taxonomy" id="1116229"/>
    <lineage>
        <taxon>Eukaryota</taxon>
        <taxon>Fungi</taxon>
        <taxon>Dikarya</taxon>
        <taxon>Ascomycota</taxon>
        <taxon>Pezizomycotina</taxon>
        <taxon>Leotiomycetes</taxon>
        <taxon>Helotiales</taxon>
        <taxon>Helotiaceae</taxon>
        <taxon>Glarea</taxon>
    </lineage>
</organism>
<dbReference type="HOGENOM" id="CLU_885812_0_0_1"/>
<evidence type="ECO:0000313" key="3">
    <source>
        <dbReference type="Proteomes" id="UP000016922"/>
    </source>
</evidence>
<dbReference type="RefSeq" id="XP_008081084.1">
    <property type="nucleotide sequence ID" value="XM_008082893.1"/>
</dbReference>
<dbReference type="KEGG" id="glz:GLAREA_12111"/>
<accession>S3D4I8</accession>